<sequence>MSSSSSCTNSRGNIRELFSFHCAAVTLMDYDEERTARFIRVGEFAVNLLVQATQHYSILMCACVLGELQWPLAKNAPVIRIGLRAFVFAVPGLLYGLQFPPSCSAHVMDTLERVFLKFGHYEDTSHVSGGYPSQDHEPQFWQRMRLIIEPLAHSALSKLGHVPGRSPWTAAHDVEHSGLVRALRVSATTKMISRDIISGSVKAIHINIHEAKTPTTCKSEEHEIVDNNIGDDRTIYASMNVFTDLVDAMEIAWMVASSDDHHSSDQHLLLKKKKSDDNGHLVFVDDDDDQKEGLISAWKWNKQGIIAFMKELKSAEEVEEKRLE</sequence>
<dbReference type="PANTHER" id="PTHR21068:SF49">
    <property type="entry name" value="SENESCENCE DOMAIN-CONTAINING PROTEIN"/>
    <property type="match status" value="1"/>
</dbReference>
<keyword evidence="2" id="KW-1185">Reference proteome</keyword>
<dbReference type="PANTHER" id="PTHR21068">
    <property type="entry name" value="SPARTIN"/>
    <property type="match status" value="1"/>
</dbReference>
<dbReference type="GO" id="GO:0005886">
    <property type="term" value="C:plasma membrane"/>
    <property type="evidence" value="ECO:0007669"/>
    <property type="project" value="TreeGrafter"/>
</dbReference>
<dbReference type="eggNOG" id="ENOG502S6PE">
    <property type="taxonomic scope" value="Eukaryota"/>
</dbReference>
<organism evidence="1 2">
    <name type="scientific">Morus notabilis</name>
    <dbReference type="NCBI Taxonomy" id="981085"/>
    <lineage>
        <taxon>Eukaryota</taxon>
        <taxon>Viridiplantae</taxon>
        <taxon>Streptophyta</taxon>
        <taxon>Embryophyta</taxon>
        <taxon>Tracheophyta</taxon>
        <taxon>Spermatophyta</taxon>
        <taxon>Magnoliopsida</taxon>
        <taxon>eudicotyledons</taxon>
        <taxon>Gunneridae</taxon>
        <taxon>Pentapetalae</taxon>
        <taxon>rosids</taxon>
        <taxon>fabids</taxon>
        <taxon>Rosales</taxon>
        <taxon>Moraceae</taxon>
        <taxon>Moreae</taxon>
        <taxon>Morus</taxon>
    </lineage>
</organism>
<protein>
    <submittedName>
        <fullName evidence="1">Uncharacterized protein</fullName>
    </submittedName>
</protein>
<dbReference type="InterPro" id="IPR045036">
    <property type="entry name" value="Spartin-like"/>
</dbReference>
<dbReference type="EMBL" id="KE344827">
    <property type="protein sequence ID" value="EXB80857.1"/>
    <property type="molecule type" value="Genomic_DNA"/>
</dbReference>
<dbReference type="OrthoDB" id="1190062at2759"/>
<name>W9RBF2_9ROSA</name>
<accession>W9RBF2</accession>
<evidence type="ECO:0000313" key="2">
    <source>
        <dbReference type="Proteomes" id="UP000030645"/>
    </source>
</evidence>
<dbReference type="KEGG" id="mnt:21403024"/>
<reference evidence="2" key="1">
    <citation type="submission" date="2013-01" db="EMBL/GenBank/DDBJ databases">
        <title>Draft Genome Sequence of a Mulberry Tree, Morus notabilis C.K. Schneid.</title>
        <authorList>
            <person name="He N."/>
            <person name="Zhao S."/>
        </authorList>
    </citation>
    <scope>NUCLEOTIDE SEQUENCE</scope>
</reference>
<gene>
    <name evidence="1" type="ORF">L484_020116</name>
</gene>
<dbReference type="AlphaFoldDB" id="W9RBF2"/>
<evidence type="ECO:0000313" key="1">
    <source>
        <dbReference type="EMBL" id="EXB80857.1"/>
    </source>
</evidence>
<proteinExistence type="predicted"/>
<dbReference type="Proteomes" id="UP000030645">
    <property type="component" value="Unassembled WGS sequence"/>
</dbReference>